<dbReference type="Pfam" id="PF13102">
    <property type="entry name" value="Phage_int_SAM_5"/>
    <property type="match status" value="1"/>
</dbReference>
<dbReference type="GO" id="GO:0006310">
    <property type="term" value="P:DNA recombination"/>
    <property type="evidence" value="ECO:0007669"/>
    <property type="project" value="UniProtKB-KW"/>
</dbReference>
<evidence type="ECO:0000256" key="3">
    <source>
        <dbReference type="ARBA" id="ARBA00023172"/>
    </source>
</evidence>
<keyword evidence="3" id="KW-0233">DNA recombination</keyword>
<dbReference type="Gene3D" id="1.10.150.130">
    <property type="match status" value="1"/>
</dbReference>
<name>A0A1I5E2N4_9FLAO</name>
<sequence>MKIVIKLNKSNGDRGNGYELIIYCNHLRERKQKVIGFSKLEHFNEEMQLINEKHPDYEELLPRLMDLKLKARKLLAKGCVNVNEAMAVLFDEEVDEISFIKFCEDFIAEDLKAVAEAEKRGDLILRNRIKGNADANKNSLNQFKKFYPDIKFAEIDYNKIMQFRKRYENAGATRKTIQHYISHLKAMYNKGIRKYNLEDKTPFKNTMDNLKVKSFDSKKKYLDIKDIARFENYQTDLPARRRYMDIFLLQFYFGGCDLTDLYFLKKTALFKDRVIIQRSKTEQVTNLKVHPKAKNIISKYKAADGDWLFPWGKTSREYSTFIHKYRTSLIAMQKDLKVEILPTGGNIGVKVVRHTFGNRAKQLMIDADIIRELMGHVRDDIDNFYKDKFSETVRDEALFKIIDTDGI</sequence>
<dbReference type="PANTHER" id="PTHR30349:SF64">
    <property type="entry name" value="PROPHAGE INTEGRASE INTD-RELATED"/>
    <property type="match status" value="1"/>
</dbReference>
<dbReference type="InterPro" id="IPR011010">
    <property type="entry name" value="DNA_brk_join_enz"/>
</dbReference>
<keyword evidence="1" id="KW-0229">DNA integration</keyword>
<dbReference type="AlphaFoldDB" id="A0A1I5E2N4"/>
<proteinExistence type="predicted"/>
<dbReference type="InterPro" id="IPR010998">
    <property type="entry name" value="Integrase_recombinase_N"/>
</dbReference>
<evidence type="ECO:0000259" key="5">
    <source>
        <dbReference type="PROSITE" id="PS51900"/>
    </source>
</evidence>
<dbReference type="InterPro" id="IPR050090">
    <property type="entry name" value="Tyrosine_recombinase_XerCD"/>
</dbReference>
<dbReference type="STRING" id="913024.SAMN05421741_11862"/>
<dbReference type="OrthoDB" id="1094492at2"/>
<dbReference type="InterPro" id="IPR044068">
    <property type="entry name" value="CB"/>
</dbReference>
<evidence type="ECO:0000256" key="2">
    <source>
        <dbReference type="ARBA" id="ARBA00023125"/>
    </source>
</evidence>
<dbReference type="PROSITE" id="PS51900">
    <property type="entry name" value="CB"/>
    <property type="match status" value="1"/>
</dbReference>
<dbReference type="SUPFAM" id="SSF56349">
    <property type="entry name" value="DNA breaking-rejoining enzymes"/>
    <property type="match status" value="1"/>
</dbReference>
<accession>A0A1I5E2N4</accession>
<keyword evidence="7" id="KW-1185">Reference proteome</keyword>
<keyword evidence="2 4" id="KW-0238">DNA-binding</keyword>
<dbReference type="GO" id="GO:0015074">
    <property type="term" value="P:DNA integration"/>
    <property type="evidence" value="ECO:0007669"/>
    <property type="project" value="UniProtKB-KW"/>
</dbReference>
<evidence type="ECO:0000313" key="6">
    <source>
        <dbReference type="EMBL" id="SFO05667.1"/>
    </source>
</evidence>
<dbReference type="RefSeq" id="WP_091524722.1">
    <property type="nucleotide sequence ID" value="NZ_FOVI01000018.1"/>
</dbReference>
<dbReference type="InterPro" id="IPR025269">
    <property type="entry name" value="SAM-like_dom"/>
</dbReference>
<evidence type="ECO:0000256" key="4">
    <source>
        <dbReference type="PROSITE-ProRule" id="PRU01248"/>
    </source>
</evidence>
<organism evidence="6 7">
    <name type="scientific">Paenimyroides ummariense</name>
    <dbReference type="NCBI Taxonomy" id="913024"/>
    <lineage>
        <taxon>Bacteria</taxon>
        <taxon>Pseudomonadati</taxon>
        <taxon>Bacteroidota</taxon>
        <taxon>Flavobacteriia</taxon>
        <taxon>Flavobacteriales</taxon>
        <taxon>Flavobacteriaceae</taxon>
        <taxon>Paenimyroides</taxon>
    </lineage>
</organism>
<feature type="domain" description="Core-binding (CB)" evidence="5">
    <location>
        <begin position="97"/>
        <end position="192"/>
    </location>
</feature>
<dbReference type="InterPro" id="IPR013762">
    <property type="entry name" value="Integrase-like_cat_sf"/>
</dbReference>
<gene>
    <name evidence="6" type="ORF">SAMN05421741_11862</name>
</gene>
<protein>
    <recommendedName>
        <fullName evidence="5">Core-binding (CB) domain-containing protein</fullName>
    </recommendedName>
</protein>
<dbReference type="Gene3D" id="1.10.443.10">
    <property type="entry name" value="Intergrase catalytic core"/>
    <property type="match status" value="1"/>
</dbReference>
<reference evidence="7" key="1">
    <citation type="submission" date="2016-10" db="EMBL/GenBank/DDBJ databases">
        <authorList>
            <person name="Varghese N."/>
            <person name="Submissions S."/>
        </authorList>
    </citation>
    <scope>NUCLEOTIDE SEQUENCE [LARGE SCALE GENOMIC DNA]</scope>
    <source>
        <strain evidence="7">DS-12</strain>
    </source>
</reference>
<dbReference type="EMBL" id="FOVI01000018">
    <property type="protein sequence ID" value="SFO05667.1"/>
    <property type="molecule type" value="Genomic_DNA"/>
</dbReference>
<evidence type="ECO:0000256" key="1">
    <source>
        <dbReference type="ARBA" id="ARBA00022908"/>
    </source>
</evidence>
<dbReference type="Proteomes" id="UP000199036">
    <property type="component" value="Unassembled WGS sequence"/>
</dbReference>
<dbReference type="PANTHER" id="PTHR30349">
    <property type="entry name" value="PHAGE INTEGRASE-RELATED"/>
    <property type="match status" value="1"/>
</dbReference>
<dbReference type="GO" id="GO:0003677">
    <property type="term" value="F:DNA binding"/>
    <property type="evidence" value="ECO:0007669"/>
    <property type="project" value="UniProtKB-UniRule"/>
</dbReference>
<evidence type="ECO:0000313" key="7">
    <source>
        <dbReference type="Proteomes" id="UP000199036"/>
    </source>
</evidence>